<name>A0AAW2IDR6_9NEOP</name>
<keyword evidence="1" id="KW-0175">Coiled coil</keyword>
<evidence type="ECO:0000256" key="2">
    <source>
        <dbReference type="SAM" id="MobiDB-lite"/>
    </source>
</evidence>
<sequence>MYPTEGSLVQQQETDEEQEGRRRVTEFHTNNIGRITGGGKMMKICRKIPVICHENRKAWLEKQNTMIKCNSVTPEPSLLGSSVLSHNVSLNSLSELPGEFSWRNACSKSKMSPSQILFEHFTPSLKEEDKKILRLMAQRREAAIREEEIAHSVRNMWAEEKKQHAKNLEERMKSRNEYIAQKRKMEGLKNYWRKKNQIDMLNEEKILLESRINEKHERTEWRKKEISAQKKVKPGVENYAEELIHTQRKREQDWEDDFQDLLKLKYYEDKSRRAEEKLRLVLAEKLRRIKESSLKRDLKWQAAKDLREEIRRKAEEIQKENMKREETYQAIREHRVINAIEWKKRMALEKNQMKKEYHAFIYNKLKEEEREKETQARLYLQAKEARMRAIREEKESAISRSRSNSRMAANLRQKIKSSYNF</sequence>
<dbReference type="EMBL" id="JARGDH010000001">
    <property type="protein sequence ID" value="KAL0279655.1"/>
    <property type="molecule type" value="Genomic_DNA"/>
</dbReference>
<feature type="region of interest" description="Disordered" evidence="2">
    <location>
        <begin position="1"/>
        <end position="24"/>
    </location>
</feature>
<organism evidence="3">
    <name type="scientific">Menopon gallinae</name>
    <name type="common">poultry shaft louse</name>
    <dbReference type="NCBI Taxonomy" id="328185"/>
    <lineage>
        <taxon>Eukaryota</taxon>
        <taxon>Metazoa</taxon>
        <taxon>Ecdysozoa</taxon>
        <taxon>Arthropoda</taxon>
        <taxon>Hexapoda</taxon>
        <taxon>Insecta</taxon>
        <taxon>Pterygota</taxon>
        <taxon>Neoptera</taxon>
        <taxon>Paraneoptera</taxon>
        <taxon>Psocodea</taxon>
        <taxon>Troctomorpha</taxon>
        <taxon>Phthiraptera</taxon>
        <taxon>Amblycera</taxon>
        <taxon>Menoponidae</taxon>
        <taxon>Menopon</taxon>
    </lineage>
</organism>
<evidence type="ECO:0000313" key="3">
    <source>
        <dbReference type="EMBL" id="KAL0279655.1"/>
    </source>
</evidence>
<feature type="coiled-coil region" evidence="1">
    <location>
        <begin position="365"/>
        <end position="400"/>
    </location>
</feature>
<dbReference type="AlphaFoldDB" id="A0AAW2IDR6"/>
<protein>
    <recommendedName>
        <fullName evidence="4">Trichohyalin-plectin-homology domain-containing protein</fullName>
    </recommendedName>
</protein>
<accession>A0AAW2IDR6</accession>
<reference evidence="3" key="1">
    <citation type="journal article" date="2024" name="Gigascience">
        <title>Chromosome-level genome of the poultry shaft louse Menopon gallinae provides insight into the host-switching and adaptive evolution of parasitic lice.</title>
        <authorList>
            <person name="Xu Y."/>
            <person name="Ma L."/>
            <person name="Liu S."/>
            <person name="Liang Y."/>
            <person name="Liu Q."/>
            <person name="He Z."/>
            <person name="Tian L."/>
            <person name="Duan Y."/>
            <person name="Cai W."/>
            <person name="Li H."/>
            <person name="Song F."/>
        </authorList>
    </citation>
    <scope>NUCLEOTIDE SEQUENCE</scope>
    <source>
        <strain evidence="3">Cailab_2023a</strain>
    </source>
</reference>
<comment type="caution">
    <text evidence="3">The sequence shown here is derived from an EMBL/GenBank/DDBJ whole genome shotgun (WGS) entry which is preliminary data.</text>
</comment>
<feature type="coiled-coil region" evidence="1">
    <location>
        <begin position="300"/>
        <end position="327"/>
    </location>
</feature>
<proteinExistence type="predicted"/>
<evidence type="ECO:0008006" key="4">
    <source>
        <dbReference type="Google" id="ProtNLM"/>
    </source>
</evidence>
<gene>
    <name evidence="3" type="ORF">PYX00_001161</name>
</gene>
<evidence type="ECO:0000256" key="1">
    <source>
        <dbReference type="SAM" id="Coils"/>
    </source>
</evidence>